<dbReference type="EMBL" id="KZ819808">
    <property type="protein sequence ID" value="PWN51918.1"/>
    <property type="molecule type" value="Genomic_DNA"/>
</dbReference>
<reference evidence="1 2" key="1">
    <citation type="journal article" date="2018" name="Mol. Biol. Evol.">
        <title>Broad Genomic Sampling Reveals a Smut Pathogenic Ancestry of the Fungal Clade Ustilaginomycotina.</title>
        <authorList>
            <person name="Kijpornyongpan T."/>
            <person name="Mondo S.J."/>
            <person name="Barry K."/>
            <person name="Sandor L."/>
            <person name="Lee J."/>
            <person name="Lipzen A."/>
            <person name="Pangilinan J."/>
            <person name="LaButti K."/>
            <person name="Hainaut M."/>
            <person name="Henrissat B."/>
            <person name="Grigoriev I.V."/>
            <person name="Spatafora J.W."/>
            <person name="Aime M.C."/>
        </authorList>
    </citation>
    <scope>NUCLEOTIDE SEQUENCE [LARGE SCALE GENOMIC DNA]</scope>
    <source>
        <strain evidence="1 2">SA 807</strain>
    </source>
</reference>
<dbReference type="Proteomes" id="UP000245626">
    <property type="component" value="Unassembled WGS sequence"/>
</dbReference>
<accession>A0ACD0P1D3</accession>
<keyword evidence="2" id="KW-1185">Reference proteome</keyword>
<name>A0ACD0P1D3_9BASI</name>
<gene>
    <name evidence="1" type="ORF">IE53DRAFT_385695</name>
</gene>
<evidence type="ECO:0000313" key="1">
    <source>
        <dbReference type="EMBL" id="PWN51918.1"/>
    </source>
</evidence>
<proteinExistence type="predicted"/>
<sequence>MSPCSFAPFLYPPPPFRIQTRLLASPLLTPQPKQPTWSQDNQILSGPEPPPAPKSQTWLPSSNTTIIHPNLRLSPLPLDHPCSDENRLISLTGSPSTINHAQK</sequence>
<protein>
    <submittedName>
        <fullName evidence="1">Uncharacterized protein</fullName>
    </submittedName>
</protein>
<feature type="non-terminal residue" evidence="1">
    <location>
        <position position="1"/>
    </location>
</feature>
<evidence type="ECO:0000313" key="2">
    <source>
        <dbReference type="Proteomes" id="UP000245626"/>
    </source>
</evidence>
<organism evidence="1 2">
    <name type="scientific">Violaceomyces palustris</name>
    <dbReference type="NCBI Taxonomy" id="1673888"/>
    <lineage>
        <taxon>Eukaryota</taxon>
        <taxon>Fungi</taxon>
        <taxon>Dikarya</taxon>
        <taxon>Basidiomycota</taxon>
        <taxon>Ustilaginomycotina</taxon>
        <taxon>Ustilaginomycetes</taxon>
        <taxon>Violaceomycetales</taxon>
        <taxon>Violaceomycetaceae</taxon>
        <taxon>Violaceomyces</taxon>
    </lineage>
</organism>